<dbReference type="Pfam" id="PF02899">
    <property type="entry name" value="Phage_int_SAM_1"/>
    <property type="match status" value="1"/>
</dbReference>
<feature type="domain" description="Tyr recombinase" evidence="6">
    <location>
        <begin position="112"/>
        <end position="286"/>
    </location>
</feature>
<reference evidence="9" key="1">
    <citation type="submission" date="2017-09" db="EMBL/GenBank/DDBJ databases">
        <title>Depth-based differentiation of microbial function through sediment-hosted aquifers and enrichment of novel symbionts in the deep terrestrial subsurface.</title>
        <authorList>
            <person name="Probst A.J."/>
            <person name="Ladd B."/>
            <person name="Jarett J.K."/>
            <person name="Geller-Mcgrath D.E."/>
            <person name="Sieber C.M.K."/>
            <person name="Emerson J.B."/>
            <person name="Anantharaman K."/>
            <person name="Thomas B.C."/>
            <person name="Malmstrom R."/>
            <person name="Stieglmeier M."/>
            <person name="Klingl A."/>
            <person name="Woyke T."/>
            <person name="Ryan C.M."/>
            <person name="Banfield J.F."/>
        </authorList>
    </citation>
    <scope>NUCLEOTIDE SEQUENCE [LARGE SCALE GENOMIC DNA]</scope>
</reference>
<evidence type="ECO:0000256" key="1">
    <source>
        <dbReference type="ARBA" id="ARBA00008857"/>
    </source>
</evidence>
<dbReference type="GO" id="GO:0003677">
    <property type="term" value="F:DNA binding"/>
    <property type="evidence" value="ECO:0007669"/>
    <property type="project" value="UniProtKB-UniRule"/>
</dbReference>
<dbReference type="Gene3D" id="1.10.443.10">
    <property type="entry name" value="Intergrase catalytic core"/>
    <property type="match status" value="1"/>
</dbReference>
<dbReference type="InterPro" id="IPR013762">
    <property type="entry name" value="Integrase-like_cat_sf"/>
</dbReference>
<dbReference type="AlphaFoldDB" id="A0A2M6XCW9"/>
<organism evidence="8 9">
    <name type="scientific">Candidatus Shapirobacteria bacterium CG08_land_8_20_14_0_20_39_18</name>
    <dbReference type="NCBI Taxonomy" id="1974883"/>
    <lineage>
        <taxon>Bacteria</taxon>
        <taxon>Candidatus Shapironibacteriota</taxon>
    </lineage>
</organism>
<evidence type="ECO:0000259" key="6">
    <source>
        <dbReference type="PROSITE" id="PS51898"/>
    </source>
</evidence>
<dbReference type="PANTHER" id="PTHR30349">
    <property type="entry name" value="PHAGE INTEGRASE-RELATED"/>
    <property type="match status" value="1"/>
</dbReference>
<protein>
    <recommendedName>
        <fullName evidence="10">Tyrosine recombinase XerC</fullName>
    </recommendedName>
</protein>
<keyword evidence="4" id="KW-0233">DNA recombination</keyword>
<dbReference type="InterPro" id="IPR010998">
    <property type="entry name" value="Integrase_recombinase_N"/>
</dbReference>
<name>A0A2M6XCW9_9BACT</name>
<dbReference type="InterPro" id="IPR002104">
    <property type="entry name" value="Integrase_catalytic"/>
</dbReference>
<dbReference type="PROSITE" id="PS51898">
    <property type="entry name" value="TYR_RECOMBINASE"/>
    <property type="match status" value="1"/>
</dbReference>
<dbReference type="Proteomes" id="UP000228996">
    <property type="component" value="Unassembled WGS sequence"/>
</dbReference>
<evidence type="ECO:0008006" key="10">
    <source>
        <dbReference type="Google" id="ProtNLM"/>
    </source>
</evidence>
<dbReference type="PROSITE" id="PS51900">
    <property type="entry name" value="CB"/>
    <property type="match status" value="1"/>
</dbReference>
<dbReference type="CDD" id="cd00397">
    <property type="entry name" value="DNA_BRE_C"/>
    <property type="match status" value="1"/>
</dbReference>
<sequence length="289" mass="32933">MPNELTSLVNAQQRFINYLKSQKRSISTILAYGKDIEQLAAFLNARQITQTTSVTTQQLEDFKNDLINKKYTAKSISRKLNSIKTFFRVLKNEGAVEENVAQSVAHPKYETKPARILSKMEYRALRDACRGDERMAAIVELMLQTGVRIGEVSRLQLEDLKNNEIFIRAYESQPARTIPLNKTARQTVDRYLEERGNSKCKSVFITKTNHALLIRNIRTSLDRYFRLAGLTNVKVNDIRNTWLAYQLSAGTSVVLLSKLAGHKRLSTTEKYIQSSATPENTGKARLEEL</sequence>
<dbReference type="SUPFAM" id="SSF56349">
    <property type="entry name" value="DNA breaking-rejoining enzymes"/>
    <property type="match status" value="1"/>
</dbReference>
<proteinExistence type="inferred from homology"/>
<dbReference type="InterPro" id="IPR011010">
    <property type="entry name" value="DNA_brk_join_enz"/>
</dbReference>
<keyword evidence="2" id="KW-0229">DNA integration</keyword>
<dbReference type="InterPro" id="IPR050090">
    <property type="entry name" value="Tyrosine_recombinase_XerCD"/>
</dbReference>
<comment type="similarity">
    <text evidence="1">Belongs to the 'phage' integrase family.</text>
</comment>
<evidence type="ECO:0000256" key="5">
    <source>
        <dbReference type="PROSITE-ProRule" id="PRU01248"/>
    </source>
</evidence>
<dbReference type="InterPro" id="IPR044068">
    <property type="entry name" value="CB"/>
</dbReference>
<evidence type="ECO:0000256" key="4">
    <source>
        <dbReference type="ARBA" id="ARBA00023172"/>
    </source>
</evidence>
<accession>A0A2M6XCW9</accession>
<evidence type="ECO:0000256" key="2">
    <source>
        <dbReference type="ARBA" id="ARBA00022908"/>
    </source>
</evidence>
<dbReference type="Pfam" id="PF00589">
    <property type="entry name" value="Phage_integrase"/>
    <property type="match status" value="1"/>
</dbReference>
<feature type="domain" description="Core-binding (CB)" evidence="7">
    <location>
        <begin position="6"/>
        <end position="91"/>
    </location>
</feature>
<evidence type="ECO:0000313" key="9">
    <source>
        <dbReference type="Proteomes" id="UP000228996"/>
    </source>
</evidence>
<comment type="caution">
    <text evidence="8">The sequence shown here is derived from an EMBL/GenBank/DDBJ whole genome shotgun (WGS) entry which is preliminary data.</text>
</comment>
<gene>
    <name evidence="8" type="ORF">COT44_02685</name>
</gene>
<dbReference type="Gene3D" id="1.10.150.130">
    <property type="match status" value="1"/>
</dbReference>
<dbReference type="InterPro" id="IPR004107">
    <property type="entry name" value="Integrase_SAM-like_N"/>
</dbReference>
<dbReference type="GO" id="GO:0015074">
    <property type="term" value="P:DNA integration"/>
    <property type="evidence" value="ECO:0007669"/>
    <property type="project" value="UniProtKB-KW"/>
</dbReference>
<dbReference type="PANTHER" id="PTHR30349:SF41">
    <property type="entry name" value="INTEGRASE_RECOMBINASE PROTEIN MJ0367-RELATED"/>
    <property type="match status" value="1"/>
</dbReference>
<evidence type="ECO:0000259" key="7">
    <source>
        <dbReference type="PROSITE" id="PS51900"/>
    </source>
</evidence>
<evidence type="ECO:0000256" key="3">
    <source>
        <dbReference type="ARBA" id="ARBA00023125"/>
    </source>
</evidence>
<keyword evidence="3 5" id="KW-0238">DNA-binding</keyword>
<dbReference type="GO" id="GO:0006310">
    <property type="term" value="P:DNA recombination"/>
    <property type="evidence" value="ECO:0007669"/>
    <property type="project" value="UniProtKB-KW"/>
</dbReference>
<dbReference type="EMBL" id="PEYO01000016">
    <property type="protein sequence ID" value="PIU03510.1"/>
    <property type="molecule type" value="Genomic_DNA"/>
</dbReference>
<evidence type="ECO:0000313" key="8">
    <source>
        <dbReference type="EMBL" id="PIU03510.1"/>
    </source>
</evidence>